<evidence type="ECO:0000259" key="10">
    <source>
        <dbReference type="PROSITE" id="PS50929"/>
    </source>
</evidence>
<comment type="caution">
    <text evidence="11">The sequence shown here is derived from an EMBL/GenBank/DDBJ whole genome shotgun (WGS) entry which is preliminary data.</text>
</comment>
<protein>
    <submittedName>
        <fullName evidence="11">Thiol reductant ABC exporter subunit CydC</fullName>
    </submittedName>
</protein>
<dbReference type="GO" id="GO:0045454">
    <property type="term" value="P:cell redox homeostasis"/>
    <property type="evidence" value="ECO:0007669"/>
    <property type="project" value="InterPro"/>
</dbReference>
<evidence type="ECO:0000256" key="6">
    <source>
        <dbReference type="ARBA" id="ARBA00023136"/>
    </source>
</evidence>
<dbReference type="InterPro" id="IPR003439">
    <property type="entry name" value="ABC_transporter-like_ATP-bd"/>
</dbReference>
<dbReference type="SUPFAM" id="SSF52540">
    <property type="entry name" value="P-loop containing nucleoside triphosphate hydrolases"/>
    <property type="match status" value="1"/>
</dbReference>
<dbReference type="CDD" id="cd03247">
    <property type="entry name" value="ABCC_cytochrome_bd"/>
    <property type="match status" value="1"/>
</dbReference>
<dbReference type="PROSITE" id="PS50893">
    <property type="entry name" value="ABC_TRANSPORTER_2"/>
    <property type="match status" value="1"/>
</dbReference>
<feature type="domain" description="ABC transmembrane type-1" evidence="10">
    <location>
        <begin position="19"/>
        <end position="303"/>
    </location>
</feature>
<evidence type="ECO:0000259" key="9">
    <source>
        <dbReference type="PROSITE" id="PS50893"/>
    </source>
</evidence>
<dbReference type="Pfam" id="PF00005">
    <property type="entry name" value="ABC_tran"/>
    <property type="match status" value="1"/>
</dbReference>
<evidence type="ECO:0000256" key="2">
    <source>
        <dbReference type="ARBA" id="ARBA00022692"/>
    </source>
</evidence>
<keyword evidence="6 8" id="KW-0472">Membrane</keyword>
<dbReference type="AlphaFoldDB" id="A0A5J5GB55"/>
<evidence type="ECO:0000256" key="4">
    <source>
        <dbReference type="ARBA" id="ARBA00022840"/>
    </source>
</evidence>
<dbReference type="PANTHER" id="PTHR24221:SF653">
    <property type="entry name" value="TRANSPORT ATP-BINDING PROTEIN CYDC"/>
    <property type="match status" value="1"/>
</dbReference>
<dbReference type="InterPro" id="IPR003593">
    <property type="entry name" value="AAA+_ATPase"/>
</dbReference>
<dbReference type="PROSITE" id="PS50929">
    <property type="entry name" value="ABC_TM1F"/>
    <property type="match status" value="1"/>
</dbReference>
<dbReference type="Pfam" id="PF00664">
    <property type="entry name" value="ABC_membrane"/>
    <property type="match status" value="1"/>
</dbReference>
<dbReference type="InterPro" id="IPR014223">
    <property type="entry name" value="ABC_CydC/D"/>
</dbReference>
<feature type="region of interest" description="Disordered" evidence="7">
    <location>
        <begin position="315"/>
        <end position="349"/>
    </location>
</feature>
<dbReference type="GO" id="GO:0034040">
    <property type="term" value="F:ATPase-coupled lipid transmembrane transporter activity"/>
    <property type="evidence" value="ECO:0007669"/>
    <property type="project" value="TreeGrafter"/>
</dbReference>
<evidence type="ECO:0000313" key="12">
    <source>
        <dbReference type="Proteomes" id="UP000367750"/>
    </source>
</evidence>
<keyword evidence="3" id="KW-0547">Nucleotide-binding</keyword>
<dbReference type="GO" id="GO:0005524">
    <property type="term" value="F:ATP binding"/>
    <property type="evidence" value="ECO:0007669"/>
    <property type="project" value="UniProtKB-KW"/>
</dbReference>
<accession>A0A5J5GB55</accession>
<dbReference type="Gene3D" id="1.20.1560.10">
    <property type="entry name" value="ABC transporter type 1, transmembrane domain"/>
    <property type="match status" value="1"/>
</dbReference>
<evidence type="ECO:0000256" key="1">
    <source>
        <dbReference type="ARBA" id="ARBA00004651"/>
    </source>
</evidence>
<dbReference type="OrthoDB" id="9802264at2"/>
<dbReference type="Proteomes" id="UP000367750">
    <property type="component" value="Unassembled WGS sequence"/>
</dbReference>
<dbReference type="EMBL" id="VYKK01000009">
    <property type="protein sequence ID" value="KAA9005170.1"/>
    <property type="molecule type" value="Genomic_DNA"/>
</dbReference>
<keyword evidence="2 8" id="KW-0812">Transmembrane</keyword>
<feature type="transmembrane region" description="Helical" evidence="8">
    <location>
        <begin position="130"/>
        <end position="153"/>
    </location>
</feature>
<evidence type="ECO:0000313" key="11">
    <source>
        <dbReference type="EMBL" id="KAA9005170.1"/>
    </source>
</evidence>
<feature type="transmembrane region" description="Helical" evidence="8">
    <location>
        <begin position="159"/>
        <end position="181"/>
    </location>
</feature>
<evidence type="ECO:0000256" key="3">
    <source>
        <dbReference type="ARBA" id="ARBA00022741"/>
    </source>
</evidence>
<dbReference type="GO" id="GO:0016887">
    <property type="term" value="F:ATP hydrolysis activity"/>
    <property type="evidence" value="ECO:0007669"/>
    <property type="project" value="InterPro"/>
</dbReference>
<sequence length="607" mass="66780">MKRESWLTPYVSSYLGRFLLIVLLGGLTVFSASSLMYTSGFLISKASIPPENILLIYVPIVGVRAFGTSRAVIHYVERLVSHDTILRVLSRMRVRLYRILEPQALLLSSRFRTGDILGMLADDIEYLQNVYLRTVFPSIIALLLYAASVIAIGTFDIRFAVVVGLYILVLVAVLPLVSLLLTHRRQESVKQQRNALYQKLTDAVLGMGDWVISGRQSRFVETYEADERTVARADAALRRWARLRLFLAHAVVGIAVVSMLMWSGGEFADGNIPGTLIAAFVLVVFPAADAFLPVSDAVEKIPQYRNSLRRLESIETAEADGEENNGTGTRRASETGAGETEPAADTGDTAAANAARIESAPISLQRLSYRYDAGGEWALRDLSLEVPQGRRIAVLGRSGAGKSTLLKLIQGALRPVEGRALIAGRDAAGYGDRIPDVLSVLNQSPHLFDTTVANNIRLGRPLATDAEIAAAGEQARLGELIASLPQSYDTPVREAGQRFSGGERQRIALARILLQNTPVILLDEPTVGLDPRTERELLATLFAATAGKTVIWVTHHLVGVENMDEVLFVENRTLVMRGTHAELLEREPRYRRLYELDCPERFIPEQA</sequence>
<feature type="transmembrane region" description="Helical" evidence="8">
    <location>
        <begin position="14"/>
        <end position="37"/>
    </location>
</feature>
<evidence type="ECO:0000256" key="8">
    <source>
        <dbReference type="SAM" id="Phobius"/>
    </source>
</evidence>
<feature type="transmembrane region" description="Helical" evidence="8">
    <location>
        <begin position="245"/>
        <end position="264"/>
    </location>
</feature>
<feature type="domain" description="ABC transporter" evidence="9">
    <location>
        <begin position="362"/>
        <end position="596"/>
    </location>
</feature>
<keyword evidence="5 8" id="KW-1133">Transmembrane helix</keyword>
<dbReference type="InterPro" id="IPR039421">
    <property type="entry name" value="Type_1_exporter"/>
</dbReference>
<dbReference type="InterPro" id="IPR011527">
    <property type="entry name" value="ABC1_TM_dom"/>
</dbReference>
<dbReference type="PANTHER" id="PTHR24221">
    <property type="entry name" value="ATP-BINDING CASSETTE SUB-FAMILY B"/>
    <property type="match status" value="1"/>
</dbReference>
<evidence type="ECO:0000256" key="5">
    <source>
        <dbReference type="ARBA" id="ARBA00022989"/>
    </source>
</evidence>
<dbReference type="GO" id="GO:0140359">
    <property type="term" value="F:ABC-type transporter activity"/>
    <property type="evidence" value="ECO:0007669"/>
    <property type="project" value="InterPro"/>
</dbReference>
<dbReference type="InterPro" id="IPR027417">
    <property type="entry name" value="P-loop_NTPase"/>
</dbReference>
<dbReference type="SUPFAM" id="SSF90123">
    <property type="entry name" value="ABC transporter transmembrane region"/>
    <property type="match status" value="1"/>
</dbReference>
<dbReference type="InterPro" id="IPR036640">
    <property type="entry name" value="ABC1_TM_sf"/>
</dbReference>
<keyword evidence="12" id="KW-1185">Reference proteome</keyword>
<dbReference type="GO" id="GO:0034775">
    <property type="term" value="P:glutathione transmembrane transport"/>
    <property type="evidence" value="ECO:0007669"/>
    <property type="project" value="InterPro"/>
</dbReference>
<comment type="subcellular location">
    <subcellularLocation>
        <location evidence="1">Cell membrane</location>
        <topology evidence="1">Multi-pass membrane protein</topology>
    </subcellularLocation>
</comment>
<keyword evidence="4" id="KW-0067">ATP-binding</keyword>
<evidence type="ECO:0000256" key="7">
    <source>
        <dbReference type="SAM" id="MobiDB-lite"/>
    </source>
</evidence>
<feature type="transmembrane region" description="Helical" evidence="8">
    <location>
        <begin position="276"/>
        <end position="295"/>
    </location>
</feature>
<dbReference type="SMART" id="SM00382">
    <property type="entry name" value="AAA"/>
    <property type="match status" value="1"/>
</dbReference>
<dbReference type="GO" id="GO:0005886">
    <property type="term" value="C:plasma membrane"/>
    <property type="evidence" value="ECO:0007669"/>
    <property type="project" value="UniProtKB-SubCell"/>
</dbReference>
<dbReference type="InterPro" id="IPR017871">
    <property type="entry name" value="ABC_transporter-like_CS"/>
</dbReference>
<dbReference type="Gene3D" id="3.40.50.300">
    <property type="entry name" value="P-loop containing nucleotide triphosphate hydrolases"/>
    <property type="match status" value="1"/>
</dbReference>
<dbReference type="NCBIfam" id="TIGR02868">
    <property type="entry name" value="CydC"/>
    <property type="match status" value="1"/>
</dbReference>
<name>A0A5J5GB55_9BACL</name>
<reference evidence="11 12" key="1">
    <citation type="submission" date="2019-09" db="EMBL/GenBank/DDBJ databases">
        <title>Bacillus ochoae sp. nov., Paenibacillus whitsoniae sp. nov., Paenibacillus spiritus sp. nov. Isolated from the Mars Exploration Rover during spacecraft assembly.</title>
        <authorList>
            <person name="Seuylemezian A."/>
            <person name="Vaishampayan P."/>
        </authorList>
    </citation>
    <scope>NUCLEOTIDE SEQUENCE [LARGE SCALE GENOMIC DNA]</scope>
    <source>
        <strain evidence="11 12">MER_111</strain>
    </source>
</reference>
<proteinExistence type="predicted"/>
<dbReference type="PROSITE" id="PS00211">
    <property type="entry name" value="ABC_TRANSPORTER_1"/>
    <property type="match status" value="1"/>
</dbReference>
<dbReference type="RefSeq" id="WP_150457890.1">
    <property type="nucleotide sequence ID" value="NZ_VYKK01000009.1"/>
</dbReference>
<organism evidence="11 12">
    <name type="scientific">Paenibacillus spiritus</name>
    <dbReference type="NCBI Taxonomy" id="2496557"/>
    <lineage>
        <taxon>Bacteria</taxon>
        <taxon>Bacillati</taxon>
        <taxon>Bacillota</taxon>
        <taxon>Bacilli</taxon>
        <taxon>Bacillales</taxon>
        <taxon>Paenibacillaceae</taxon>
        <taxon>Paenibacillus</taxon>
    </lineage>
</organism>
<gene>
    <name evidence="11" type="primary">cydC</name>
    <name evidence="11" type="ORF">F4V43_08870</name>
</gene>